<gene>
    <name evidence="2" type="ORF">LTR25_006848</name>
</gene>
<feature type="region of interest" description="Disordered" evidence="1">
    <location>
        <begin position="1"/>
        <end position="67"/>
    </location>
</feature>
<proteinExistence type="predicted"/>
<feature type="compositionally biased region" description="Low complexity" evidence="1">
    <location>
        <begin position="31"/>
        <end position="58"/>
    </location>
</feature>
<accession>A0AAV9Q4N1</accession>
<evidence type="ECO:0000313" key="3">
    <source>
        <dbReference type="Proteomes" id="UP001345827"/>
    </source>
</evidence>
<protein>
    <recommendedName>
        <fullName evidence="4">SMP domain-containing protein</fullName>
    </recommendedName>
</protein>
<evidence type="ECO:0008006" key="4">
    <source>
        <dbReference type="Google" id="ProtNLM"/>
    </source>
</evidence>
<organism evidence="2 3">
    <name type="scientific">Vermiconidia calcicola</name>
    <dbReference type="NCBI Taxonomy" id="1690605"/>
    <lineage>
        <taxon>Eukaryota</taxon>
        <taxon>Fungi</taxon>
        <taxon>Dikarya</taxon>
        <taxon>Ascomycota</taxon>
        <taxon>Pezizomycotina</taxon>
        <taxon>Dothideomycetes</taxon>
        <taxon>Dothideomycetidae</taxon>
        <taxon>Mycosphaerellales</taxon>
        <taxon>Extremaceae</taxon>
        <taxon>Vermiconidia</taxon>
    </lineage>
</organism>
<keyword evidence="3" id="KW-1185">Reference proteome</keyword>
<dbReference type="AlphaFoldDB" id="A0AAV9Q4N1"/>
<name>A0AAV9Q4N1_9PEZI</name>
<feature type="compositionally biased region" description="Polar residues" evidence="1">
    <location>
        <begin position="1"/>
        <end position="28"/>
    </location>
</feature>
<evidence type="ECO:0000313" key="2">
    <source>
        <dbReference type="EMBL" id="KAK5533868.1"/>
    </source>
</evidence>
<dbReference type="Proteomes" id="UP001345827">
    <property type="component" value="Unassembled WGS sequence"/>
</dbReference>
<sequence length="67" mass="6735">MSNQMTKSDAARIQSSQAKSGGDMSSSGFPARAQGAADRNANANASNNSGAQRSGGANQQSNTSSKK</sequence>
<dbReference type="EMBL" id="JAXLQG010000012">
    <property type="protein sequence ID" value="KAK5533868.1"/>
    <property type="molecule type" value="Genomic_DNA"/>
</dbReference>
<evidence type="ECO:0000256" key="1">
    <source>
        <dbReference type="SAM" id="MobiDB-lite"/>
    </source>
</evidence>
<comment type="caution">
    <text evidence="2">The sequence shown here is derived from an EMBL/GenBank/DDBJ whole genome shotgun (WGS) entry which is preliminary data.</text>
</comment>
<reference evidence="2 3" key="1">
    <citation type="submission" date="2023-06" db="EMBL/GenBank/DDBJ databases">
        <title>Black Yeasts Isolated from many extreme environments.</title>
        <authorList>
            <person name="Coleine C."/>
            <person name="Stajich J.E."/>
            <person name="Selbmann L."/>
        </authorList>
    </citation>
    <scope>NUCLEOTIDE SEQUENCE [LARGE SCALE GENOMIC DNA]</scope>
    <source>
        <strain evidence="2 3">CCFEE 5887</strain>
    </source>
</reference>